<keyword evidence="2" id="KW-1185">Reference proteome</keyword>
<dbReference type="PANTHER" id="PTHR46060:SF1">
    <property type="entry name" value="MARINER MOS1 TRANSPOSASE-LIKE PROTEIN"/>
    <property type="match status" value="1"/>
</dbReference>
<dbReference type="InParanoid" id="A0A2J7Q094"/>
<dbReference type="InterPro" id="IPR052709">
    <property type="entry name" value="Transposase-MT_Hybrid"/>
</dbReference>
<protein>
    <submittedName>
        <fullName evidence="1">Uncharacterized protein</fullName>
    </submittedName>
</protein>
<proteinExistence type="predicted"/>
<sequence length="149" mass="17018">MSTSRNSDVIEKVRTLIMEDCRLATHEVTDEEVGISRGSANTILTEDLGTRRVTAKFVPKLLSPEQQQLRLEFALDMMDLDLAPADFILFPRIKTALKGRRFESFQAIQAAVTTSLNEVPVEAFEGAYRAWESRWKKCIDAHGQYFEEY</sequence>
<dbReference type="AlphaFoldDB" id="A0A2J7Q094"/>
<accession>A0A2J7Q094</accession>
<evidence type="ECO:0000313" key="2">
    <source>
        <dbReference type="Proteomes" id="UP000235965"/>
    </source>
</evidence>
<dbReference type="EMBL" id="NEVH01019996">
    <property type="protein sequence ID" value="PNF22002.1"/>
    <property type="molecule type" value="Genomic_DNA"/>
</dbReference>
<dbReference type="PANTHER" id="PTHR46060">
    <property type="entry name" value="MARINER MOS1 TRANSPOSASE-LIKE PROTEIN"/>
    <property type="match status" value="1"/>
</dbReference>
<organism evidence="1 2">
    <name type="scientific">Cryptotermes secundus</name>
    <dbReference type="NCBI Taxonomy" id="105785"/>
    <lineage>
        <taxon>Eukaryota</taxon>
        <taxon>Metazoa</taxon>
        <taxon>Ecdysozoa</taxon>
        <taxon>Arthropoda</taxon>
        <taxon>Hexapoda</taxon>
        <taxon>Insecta</taxon>
        <taxon>Pterygota</taxon>
        <taxon>Neoptera</taxon>
        <taxon>Polyneoptera</taxon>
        <taxon>Dictyoptera</taxon>
        <taxon>Blattodea</taxon>
        <taxon>Blattoidea</taxon>
        <taxon>Termitoidae</taxon>
        <taxon>Kalotermitidae</taxon>
        <taxon>Cryptotermitinae</taxon>
        <taxon>Cryptotermes</taxon>
    </lineage>
</organism>
<dbReference type="STRING" id="105785.A0A2J7Q094"/>
<name>A0A2J7Q094_9NEOP</name>
<reference evidence="1 2" key="1">
    <citation type="submission" date="2017-12" db="EMBL/GenBank/DDBJ databases">
        <title>Hemimetabolous genomes reveal molecular basis of termite eusociality.</title>
        <authorList>
            <person name="Harrison M.C."/>
            <person name="Jongepier E."/>
            <person name="Robertson H.M."/>
            <person name="Arning N."/>
            <person name="Bitard-Feildel T."/>
            <person name="Chao H."/>
            <person name="Childers C.P."/>
            <person name="Dinh H."/>
            <person name="Doddapaneni H."/>
            <person name="Dugan S."/>
            <person name="Gowin J."/>
            <person name="Greiner C."/>
            <person name="Han Y."/>
            <person name="Hu H."/>
            <person name="Hughes D.S.T."/>
            <person name="Huylmans A.-K."/>
            <person name="Kemena C."/>
            <person name="Kremer L.P.M."/>
            <person name="Lee S.L."/>
            <person name="Lopez-Ezquerra A."/>
            <person name="Mallet L."/>
            <person name="Monroy-Kuhn J.M."/>
            <person name="Moser A."/>
            <person name="Murali S.C."/>
            <person name="Muzny D.M."/>
            <person name="Otani S."/>
            <person name="Piulachs M.-D."/>
            <person name="Poelchau M."/>
            <person name="Qu J."/>
            <person name="Schaub F."/>
            <person name="Wada-Katsumata A."/>
            <person name="Worley K.C."/>
            <person name="Xie Q."/>
            <person name="Ylla G."/>
            <person name="Poulsen M."/>
            <person name="Gibbs R.A."/>
            <person name="Schal C."/>
            <person name="Richards S."/>
            <person name="Belles X."/>
            <person name="Korb J."/>
            <person name="Bornberg-Bauer E."/>
        </authorList>
    </citation>
    <scope>NUCLEOTIDE SEQUENCE [LARGE SCALE GENOMIC DNA]</scope>
    <source>
        <tissue evidence="1">Whole body</tissue>
    </source>
</reference>
<dbReference type="OrthoDB" id="10065579at2759"/>
<dbReference type="Gene3D" id="3.30.420.10">
    <property type="entry name" value="Ribonuclease H-like superfamily/Ribonuclease H"/>
    <property type="match status" value="1"/>
</dbReference>
<dbReference type="GO" id="GO:0003676">
    <property type="term" value="F:nucleic acid binding"/>
    <property type="evidence" value="ECO:0007669"/>
    <property type="project" value="InterPro"/>
</dbReference>
<dbReference type="Proteomes" id="UP000235965">
    <property type="component" value="Unassembled WGS sequence"/>
</dbReference>
<dbReference type="InterPro" id="IPR036397">
    <property type="entry name" value="RNaseH_sf"/>
</dbReference>
<gene>
    <name evidence="1" type="ORF">B7P43_G17659</name>
</gene>
<comment type="caution">
    <text evidence="1">The sequence shown here is derived from an EMBL/GenBank/DDBJ whole genome shotgun (WGS) entry which is preliminary data.</text>
</comment>
<evidence type="ECO:0000313" key="1">
    <source>
        <dbReference type="EMBL" id="PNF22002.1"/>
    </source>
</evidence>